<keyword evidence="1" id="KW-0812">Transmembrane</keyword>
<protein>
    <submittedName>
        <fullName evidence="2">Uncharacterized protein</fullName>
    </submittedName>
</protein>
<accession>A0A6B0SYK3</accession>
<keyword evidence="1" id="KW-1133">Transmembrane helix</keyword>
<proteinExistence type="predicted"/>
<feature type="transmembrane region" description="Helical" evidence="1">
    <location>
        <begin position="12"/>
        <end position="33"/>
    </location>
</feature>
<sequence>MVEFVFEPSTTIPVLCWLFAGAALGTLSGLTPGLHANNFALLLAGFALSGDFAISRVLLLRPPPRGRHVSRFTPTSSLGKKVGDGSPCRLVVHRDTVVQQ</sequence>
<keyword evidence="3" id="KW-1185">Reference proteome</keyword>
<dbReference type="AlphaFoldDB" id="A0A6B0SYK3"/>
<organism evidence="2 3">
    <name type="scientific">Halovenus carboxidivorans</name>
    <dbReference type="NCBI Taxonomy" id="2692199"/>
    <lineage>
        <taxon>Archaea</taxon>
        <taxon>Methanobacteriati</taxon>
        <taxon>Methanobacteriota</taxon>
        <taxon>Stenosarchaea group</taxon>
        <taxon>Halobacteria</taxon>
        <taxon>Halobacteriales</taxon>
        <taxon>Haloarculaceae</taxon>
        <taxon>Halovenus</taxon>
    </lineage>
</organism>
<feature type="transmembrane region" description="Helical" evidence="1">
    <location>
        <begin position="39"/>
        <end position="59"/>
    </location>
</feature>
<evidence type="ECO:0000256" key="1">
    <source>
        <dbReference type="SAM" id="Phobius"/>
    </source>
</evidence>
<gene>
    <name evidence="2" type="ORF">GRX03_03395</name>
</gene>
<name>A0A6B0SYK3_9EURY</name>
<dbReference type="EMBL" id="WUUT01000001">
    <property type="protein sequence ID" value="MXR50654.1"/>
    <property type="molecule type" value="Genomic_DNA"/>
</dbReference>
<evidence type="ECO:0000313" key="2">
    <source>
        <dbReference type="EMBL" id="MXR50654.1"/>
    </source>
</evidence>
<dbReference type="Proteomes" id="UP000466535">
    <property type="component" value="Unassembled WGS sequence"/>
</dbReference>
<keyword evidence="1" id="KW-0472">Membrane</keyword>
<evidence type="ECO:0000313" key="3">
    <source>
        <dbReference type="Proteomes" id="UP000466535"/>
    </source>
</evidence>
<comment type="caution">
    <text evidence="2">The sequence shown here is derived from an EMBL/GenBank/DDBJ whole genome shotgun (WGS) entry which is preliminary data.</text>
</comment>
<dbReference type="RefSeq" id="WP_159762761.1">
    <property type="nucleotide sequence ID" value="NZ_WUUT01000001.1"/>
</dbReference>
<reference evidence="2 3" key="1">
    <citation type="submission" date="2019-12" db="EMBL/GenBank/DDBJ databases">
        <title>Isolation and characterization of three novel carbon monoxide-oxidizing members of Halobacteria from salione crusts and soils.</title>
        <authorList>
            <person name="Myers M.R."/>
            <person name="King G.M."/>
        </authorList>
    </citation>
    <scope>NUCLEOTIDE SEQUENCE [LARGE SCALE GENOMIC DNA]</scope>
    <source>
        <strain evidence="2 3">WSH3</strain>
    </source>
</reference>